<dbReference type="InterPro" id="IPR003851">
    <property type="entry name" value="Znf_Dof"/>
</dbReference>
<protein>
    <submittedName>
        <fullName evidence="11">Cyclic dof factor 2-like</fullName>
    </submittedName>
</protein>
<gene>
    <name evidence="11" type="ORF">M6B38_347615</name>
</gene>
<organism evidence="11 12">
    <name type="scientific">Iris pallida</name>
    <name type="common">Sweet iris</name>
    <dbReference type="NCBI Taxonomy" id="29817"/>
    <lineage>
        <taxon>Eukaryota</taxon>
        <taxon>Viridiplantae</taxon>
        <taxon>Streptophyta</taxon>
        <taxon>Embryophyta</taxon>
        <taxon>Tracheophyta</taxon>
        <taxon>Spermatophyta</taxon>
        <taxon>Magnoliopsida</taxon>
        <taxon>Liliopsida</taxon>
        <taxon>Asparagales</taxon>
        <taxon>Iridaceae</taxon>
        <taxon>Iridoideae</taxon>
        <taxon>Irideae</taxon>
        <taxon>Iris</taxon>
    </lineage>
</organism>
<dbReference type="PANTHER" id="PTHR31089:SF47">
    <property type="entry name" value="DOF-TYPE DOMAIN-CONTAINING PROTEIN"/>
    <property type="match status" value="1"/>
</dbReference>
<proteinExistence type="predicted"/>
<evidence type="ECO:0000256" key="2">
    <source>
        <dbReference type="ARBA" id="ARBA00022771"/>
    </source>
</evidence>
<evidence type="ECO:0000313" key="11">
    <source>
        <dbReference type="EMBL" id="KAJ6831620.1"/>
    </source>
</evidence>
<feature type="compositionally biased region" description="Basic and acidic residues" evidence="9">
    <location>
        <begin position="100"/>
        <end position="114"/>
    </location>
</feature>
<name>A0AAX6GS37_IRIPA</name>
<evidence type="ECO:0000256" key="4">
    <source>
        <dbReference type="ARBA" id="ARBA00023015"/>
    </source>
</evidence>
<keyword evidence="12" id="KW-1185">Reference proteome</keyword>
<keyword evidence="6" id="KW-0804">Transcription</keyword>
<keyword evidence="7 8" id="KW-0539">Nucleus</keyword>
<evidence type="ECO:0000256" key="1">
    <source>
        <dbReference type="ARBA" id="ARBA00022723"/>
    </source>
</evidence>
<dbReference type="PROSITE" id="PS01361">
    <property type="entry name" value="ZF_DOF_1"/>
    <property type="match status" value="1"/>
</dbReference>
<accession>A0AAX6GS37</accession>
<comment type="caution">
    <text evidence="11">The sequence shown here is derived from an EMBL/GenBank/DDBJ whole genome shotgun (WGS) entry which is preliminary data.</text>
</comment>
<keyword evidence="2 8" id="KW-0863">Zinc-finger</keyword>
<evidence type="ECO:0000313" key="12">
    <source>
        <dbReference type="Proteomes" id="UP001140949"/>
    </source>
</evidence>
<dbReference type="Proteomes" id="UP001140949">
    <property type="component" value="Unassembled WGS sequence"/>
</dbReference>
<dbReference type="GO" id="GO:0008270">
    <property type="term" value="F:zinc ion binding"/>
    <property type="evidence" value="ECO:0007669"/>
    <property type="project" value="UniProtKB-KW"/>
</dbReference>
<evidence type="ECO:0000259" key="10">
    <source>
        <dbReference type="PROSITE" id="PS50884"/>
    </source>
</evidence>
<dbReference type="EMBL" id="JANAVB010016599">
    <property type="protein sequence ID" value="KAJ6831620.1"/>
    <property type="molecule type" value="Genomic_DNA"/>
</dbReference>
<dbReference type="PANTHER" id="PTHR31089">
    <property type="entry name" value="CYCLIC DOF FACTOR 2"/>
    <property type="match status" value="1"/>
</dbReference>
<feature type="domain" description="Dof-type" evidence="10">
    <location>
        <begin position="172"/>
        <end position="226"/>
    </location>
</feature>
<evidence type="ECO:0000256" key="6">
    <source>
        <dbReference type="ARBA" id="ARBA00023163"/>
    </source>
</evidence>
<evidence type="ECO:0000256" key="9">
    <source>
        <dbReference type="SAM" id="MobiDB-lite"/>
    </source>
</evidence>
<sequence>MLTWRSLSPATPGHCPFPLLFPFPFPFPFPFLFCSSPFSSSYFPFLCSFFLSGGGDKFGKHRTVGMTDPRDPAIKLFGRTIPLADADPADGVEERCWGITNKEAKDPKPDAVEEKDQDEPIVSSVLNNSHEDDNQTSSQGDKVPTDSKPKQDQSEANTSGQEKALKKPDKVLPCPRCNSLDTKFCYYNNYNVYQPRYFCRNCQRYWTAGGTMRNVPVGAGRRKNKHSGHHQALTSGLSAPMRHLNENGDVLNFGPEAPECESMSSVLNLPEQKNNAEMGSLAGGNCDNPPCTSSTPPSNCVEMIFQKRQLQGTNWFSWML</sequence>
<keyword evidence="1" id="KW-0479">Metal-binding</keyword>
<evidence type="ECO:0000256" key="5">
    <source>
        <dbReference type="ARBA" id="ARBA00023125"/>
    </source>
</evidence>
<evidence type="ECO:0000256" key="7">
    <source>
        <dbReference type="ARBA" id="ARBA00023242"/>
    </source>
</evidence>
<dbReference type="PROSITE" id="PS50884">
    <property type="entry name" value="ZF_DOF_2"/>
    <property type="match status" value="1"/>
</dbReference>
<dbReference type="GO" id="GO:0003700">
    <property type="term" value="F:DNA-binding transcription factor activity"/>
    <property type="evidence" value="ECO:0007669"/>
    <property type="project" value="InterPro"/>
</dbReference>
<evidence type="ECO:0000256" key="3">
    <source>
        <dbReference type="ARBA" id="ARBA00022833"/>
    </source>
</evidence>
<reference evidence="11" key="2">
    <citation type="submission" date="2023-04" db="EMBL/GenBank/DDBJ databases">
        <authorList>
            <person name="Bruccoleri R.E."/>
            <person name="Oakeley E.J."/>
            <person name="Faust A.-M."/>
            <person name="Dessus-Babus S."/>
            <person name="Altorfer M."/>
            <person name="Burckhardt D."/>
            <person name="Oertli M."/>
            <person name="Naumann U."/>
            <person name="Petersen F."/>
            <person name="Wong J."/>
        </authorList>
    </citation>
    <scope>NUCLEOTIDE SEQUENCE</scope>
    <source>
        <strain evidence="11">GSM-AAB239-AS_SAM_17_03QT</strain>
        <tissue evidence="11">Leaf</tissue>
    </source>
</reference>
<dbReference type="GO" id="GO:0003677">
    <property type="term" value="F:DNA binding"/>
    <property type="evidence" value="ECO:0007669"/>
    <property type="project" value="UniProtKB-UniRule"/>
</dbReference>
<dbReference type="InterPro" id="IPR045174">
    <property type="entry name" value="Dof"/>
</dbReference>
<dbReference type="GO" id="GO:0005634">
    <property type="term" value="C:nucleus"/>
    <property type="evidence" value="ECO:0007669"/>
    <property type="project" value="UniProtKB-SubCell"/>
</dbReference>
<dbReference type="Pfam" id="PF02701">
    <property type="entry name" value="Zn_ribbon_Dof"/>
    <property type="match status" value="1"/>
</dbReference>
<evidence type="ECO:0000256" key="8">
    <source>
        <dbReference type="PROSITE-ProRule" id="PRU00071"/>
    </source>
</evidence>
<reference evidence="11" key="1">
    <citation type="journal article" date="2023" name="GigaByte">
        <title>Genome assembly of the bearded iris, Iris pallida Lam.</title>
        <authorList>
            <person name="Bruccoleri R.E."/>
            <person name="Oakeley E.J."/>
            <person name="Faust A.M.E."/>
            <person name="Altorfer M."/>
            <person name="Dessus-Babus S."/>
            <person name="Burckhardt D."/>
            <person name="Oertli M."/>
            <person name="Naumann U."/>
            <person name="Petersen F."/>
            <person name="Wong J."/>
        </authorList>
    </citation>
    <scope>NUCLEOTIDE SEQUENCE</scope>
    <source>
        <strain evidence="11">GSM-AAB239-AS_SAM_17_03QT</strain>
    </source>
</reference>
<keyword evidence="5 8" id="KW-0238">DNA-binding</keyword>
<dbReference type="AlphaFoldDB" id="A0AAX6GS37"/>
<keyword evidence="3" id="KW-0862">Zinc</keyword>
<comment type="subcellular location">
    <subcellularLocation>
        <location evidence="8">Nucleus</location>
    </subcellularLocation>
</comment>
<keyword evidence="4" id="KW-0805">Transcription regulation</keyword>
<feature type="compositionally biased region" description="Basic and acidic residues" evidence="9">
    <location>
        <begin position="143"/>
        <end position="153"/>
    </location>
</feature>
<feature type="region of interest" description="Disordered" evidence="9">
    <location>
        <begin position="100"/>
        <end position="171"/>
    </location>
</feature>